<sequence>MISRFLSAAMILAVTAWPATAGTVHGAYVGCLNSDMLDEFTTAAVNKDARQMAALFNHGCYSIEGREYSVVDRGFITSTIRVYAGGGSIKLIAPSEALKD</sequence>
<evidence type="ECO:0000313" key="2">
    <source>
        <dbReference type="EMBL" id="TPW26045.1"/>
    </source>
</evidence>
<feature type="signal peptide" evidence="1">
    <location>
        <begin position="1"/>
        <end position="21"/>
    </location>
</feature>
<proteinExistence type="predicted"/>
<feature type="chain" id="PRO_5021326641" evidence="1">
    <location>
        <begin position="22"/>
        <end position="100"/>
    </location>
</feature>
<evidence type="ECO:0000256" key="1">
    <source>
        <dbReference type="SAM" id="SignalP"/>
    </source>
</evidence>
<dbReference type="RefSeq" id="WP_141168213.1">
    <property type="nucleotide sequence ID" value="NZ_VHLH01000039.1"/>
</dbReference>
<gene>
    <name evidence="2" type="ORF">FJU11_16665</name>
</gene>
<dbReference type="Proteomes" id="UP000320314">
    <property type="component" value="Unassembled WGS sequence"/>
</dbReference>
<organism evidence="2 3">
    <name type="scientific">Pararhizobium mangrovi</name>
    <dbReference type="NCBI Taxonomy" id="2590452"/>
    <lineage>
        <taxon>Bacteria</taxon>
        <taxon>Pseudomonadati</taxon>
        <taxon>Pseudomonadota</taxon>
        <taxon>Alphaproteobacteria</taxon>
        <taxon>Hyphomicrobiales</taxon>
        <taxon>Rhizobiaceae</taxon>
        <taxon>Rhizobium/Agrobacterium group</taxon>
        <taxon>Pararhizobium</taxon>
    </lineage>
</organism>
<dbReference type="OrthoDB" id="6174490at2"/>
<evidence type="ECO:0000313" key="3">
    <source>
        <dbReference type="Proteomes" id="UP000320314"/>
    </source>
</evidence>
<keyword evidence="3" id="KW-1185">Reference proteome</keyword>
<reference evidence="2 3" key="1">
    <citation type="submission" date="2019-06" db="EMBL/GenBank/DDBJ databases">
        <authorList>
            <person name="Li M."/>
        </authorList>
    </citation>
    <scope>NUCLEOTIDE SEQUENCE [LARGE SCALE GENOMIC DNA]</scope>
    <source>
        <strain evidence="2 3">BGMRC6574</strain>
    </source>
</reference>
<dbReference type="AlphaFoldDB" id="A0A506TZ94"/>
<keyword evidence="1" id="KW-0732">Signal</keyword>
<dbReference type="EMBL" id="VHLH01000039">
    <property type="protein sequence ID" value="TPW26045.1"/>
    <property type="molecule type" value="Genomic_DNA"/>
</dbReference>
<comment type="caution">
    <text evidence="2">The sequence shown here is derived from an EMBL/GenBank/DDBJ whole genome shotgun (WGS) entry which is preliminary data.</text>
</comment>
<accession>A0A506TZ94</accession>
<protein>
    <submittedName>
        <fullName evidence="2">Uncharacterized protein</fullName>
    </submittedName>
</protein>
<name>A0A506TZ94_9HYPH</name>